<dbReference type="WBParaSite" id="L893_g5539.t1">
    <property type="protein sequence ID" value="L893_g5539.t1"/>
    <property type="gene ID" value="L893_g5539"/>
</dbReference>
<organism evidence="2 3">
    <name type="scientific">Steinernema glaseri</name>
    <dbReference type="NCBI Taxonomy" id="37863"/>
    <lineage>
        <taxon>Eukaryota</taxon>
        <taxon>Metazoa</taxon>
        <taxon>Ecdysozoa</taxon>
        <taxon>Nematoda</taxon>
        <taxon>Chromadorea</taxon>
        <taxon>Rhabditida</taxon>
        <taxon>Tylenchina</taxon>
        <taxon>Panagrolaimomorpha</taxon>
        <taxon>Strongyloidoidea</taxon>
        <taxon>Steinernematidae</taxon>
        <taxon>Steinernema</taxon>
    </lineage>
</organism>
<protein>
    <submittedName>
        <fullName evidence="3">Secreted protein</fullName>
    </submittedName>
</protein>
<evidence type="ECO:0000313" key="3">
    <source>
        <dbReference type="WBParaSite" id="L893_g5539.t1"/>
    </source>
</evidence>
<dbReference type="Proteomes" id="UP000095287">
    <property type="component" value="Unplaced"/>
</dbReference>
<sequence>MLLLFLLSLLLHTYDARYEGKRLTTRHLGYQEYYMDIEYIVHTADVLFAGTISFLKFSYGYIKEDTNVLLYLYSVNVTRDYPGYDRISFPGEFLRDTTDNHTGKIHHAVYDEVESACAREMNNKTSYEICLTKPNVVVIFATRNVGHSYEPECEWMLDNIKVNVTITRWEKPFGKEGKDWRNPSDWNMKKERVLTGRSYFLPNQQWIEYGWYYFRSSPDRKPRNVFKGFMPKVGQVLNL</sequence>
<proteinExistence type="predicted"/>
<reference evidence="3" key="1">
    <citation type="submission" date="2016-11" db="UniProtKB">
        <authorList>
            <consortium name="WormBaseParasite"/>
        </authorList>
    </citation>
    <scope>IDENTIFICATION</scope>
</reference>
<evidence type="ECO:0000313" key="2">
    <source>
        <dbReference type="Proteomes" id="UP000095287"/>
    </source>
</evidence>
<feature type="chain" id="PRO_5009314592" evidence="1">
    <location>
        <begin position="17"/>
        <end position="239"/>
    </location>
</feature>
<evidence type="ECO:0000256" key="1">
    <source>
        <dbReference type="SAM" id="SignalP"/>
    </source>
</evidence>
<keyword evidence="2" id="KW-1185">Reference proteome</keyword>
<name>A0A1I8AFW8_9BILA</name>
<accession>A0A1I8AFW8</accession>
<dbReference type="AlphaFoldDB" id="A0A1I8AFW8"/>
<feature type="signal peptide" evidence="1">
    <location>
        <begin position="1"/>
        <end position="16"/>
    </location>
</feature>
<keyword evidence="1" id="KW-0732">Signal</keyword>